<dbReference type="Gene3D" id="3.40.50.1820">
    <property type="entry name" value="alpha/beta hydrolase"/>
    <property type="match status" value="1"/>
</dbReference>
<dbReference type="InterPro" id="IPR029058">
    <property type="entry name" value="AB_hydrolase_fold"/>
</dbReference>
<organism evidence="1">
    <name type="scientific">bioreactor metagenome</name>
    <dbReference type="NCBI Taxonomy" id="1076179"/>
    <lineage>
        <taxon>unclassified sequences</taxon>
        <taxon>metagenomes</taxon>
        <taxon>ecological metagenomes</taxon>
    </lineage>
</organism>
<sequence>MIYGFSGGAHFASRFVEWKPESVIAWGAYSAAWWDKPIASESMPPGIVACGTEDERIEASQDFFWDGRELGKPWLWIEVNGAGHSTSSELDSFVREYFDAILKAEGKIMPYNSGIWLDIYDHRTLSAKEAKLRPCAAAWLPDTVLYEKWLLLTNGDKKK</sequence>
<proteinExistence type="predicted"/>
<dbReference type="AlphaFoldDB" id="A0A645F331"/>
<evidence type="ECO:0000313" key="1">
    <source>
        <dbReference type="EMBL" id="MPN08728.1"/>
    </source>
</evidence>
<dbReference type="EMBL" id="VSSQ01054814">
    <property type="protein sequence ID" value="MPN08728.1"/>
    <property type="molecule type" value="Genomic_DNA"/>
</dbReference>
<dbReference type="SUPFAM" id="SSF53474">
    <property type="entry name" value="alpha/beta-Hydrolases"/>
    <property type="match status" value="1"/>
</dbReference>
<name>A0A645F331_9ZZZZ</name>
<evidence type="ECO:0008006" key="2">
    <source>
        <dbReference type="Google" id="ProtNLM"/>
    </source>
</evidence>
<protein>
    <recommendedName>
        <fullName evidence="2">Peptidase S9 prolyl oligopeptidase catalytic domain-containing protein</fullName>
    </recommendedName>
</protein>
<reference evidence="1" key="1">
    <citation type="submission" date="2019-08" db="EMBL/GenBank/DDBJ databases">
        <authorList>
            <person name="Kucharzyk K."/>
            <person name="Murdoch R.W."/>
            <person name="Higgins S."/>
            <person name="Loffler F."/>
        </authorList>
    </citation>
    <scope>NUCLEOTIDE SEQUENCE</scope>
</reference>
<gene>
    <name evidence="1" type="ORF">SDC9_156013</name>
</gene>
<comment type="caution">
    <text evidence="1">The sequence shown here is derived from an EMBL/GenBank/DDBJ whole genome shotgun (WGS) entry which is preliminary data.</text>
</comment>
<accession>A0A645F331</accession>